<reference evidence="1 2" key="1">
    <citation type="submission" date="2024-09" db="EMBL/GenBank/DDBJ databases">
        <authorList>
            <person name="Sun Q."/>
            <person name="Mori K."/>
        </authorList>
    </citation>
    <scope>NUCLEOTIDE SEQUENCE [LARGE SCALE GENOMIC DNA]</scope>
    <source>
        <strain evidence="1 2">CCM 4839</strain>
    </source>
</reference>
<organism evidence="1 2">
    <name type="scientific">Paenibacillus mendelii</name>
    <dbReference type="NCBI Taxonomy" id="206163"/>
    <lineage>
        <taxon>Bacteria</taxon>
        <taxon>Bacillati</taxon>
        <taxon>Bacillota</taxon>
        <taxon>Bacilli</taxon>
        <taxon>Bacillales</taxon>
        <taxon>Paenibacillaceae</taxon>
        <taxon>Paenibacillus</taxon>
    </lineage>
</organism>
<proteinExistence type="predicted"/>
<comment type="caution">
    <text evidence="1">The sequence shown here is derived from an EMBL/GenBank/DDBJ whole genome shotgun (WGS) entry which is preliminary data.</text>
</comment>
<protein>
    <submittedName>
        <fullName evidence="1">Uncharacterized protein</fullName>
    </submittedName>
</protein>
<sequence length="123" mass="14419">MTSHDNSIVLQQISGILHSYGKMPDDGRVWQELIHYDVLTNMLNITVLDYYNDLSIERGRRASGIKRLPNETDQAFHVRQEAMRQQIRDELRKLIDQESEFAGAIIELVNNNRIDELNRIFYS</sequence>
<dbReference type="Proteomes" id="UP001589818">
    <property type="component" value="Unassembled WGS sequence"/>
</dbReference>
<dbReference type="EMBL" id="JBHLVF010000003">
    <property type="protein sequence ID" value="MFC0389941.1"/>
    <property type="molecule type" value="Genomic_DNA"/>
</dbReference>
<evidence type="ECO:0000313" key="2">
    <source>
        <dbReference type="Proteomes" id="UP001589818"/>
    </source>
</evidence>
<keyword evidence="2" id="KW-1185">Reference proteome</keyword>
<accession>A0ABV6J239</accession>
<name>A0ABV6J239_9BACL</name>
<gene>
    <name evidence="1" type="ORF">ACFFJ8_00985</name>
</gene>
<evidence type="ECO:0000313" key="1">
    <source>
        <dbReference type="EMBL" id="MFC0389941.1"/>
    </source>
</evidence>
<dbReference type="RefSeq" id="WP_204821906.1">
    <property type="nucleotide sequence ID" value="NZ_JANHOF010000015.1"/>
</dbReference>